<dbReference type="EMBL" id="JACOSL010000004">
    <property type="protein sequence ID" value="MBI1755611.1"/>
    <property type="molecule type" value="Genomic_DNA"/>
</dbReference>
<dbReference type="NCBIfam" id="NF047580">
    <property type="entry name" value="BPSS1187_fam"/>
    <property type="match status" value="1"/>
</dbReference>
<accession>A0A931PVI5</accession>
<proteinExistence type="predicted"/>
<dbReference type="InterPro" id="IPR029058">
    <property type="entry name" value="AB_hydrolase_fold"/>
</dbReference>
<sequence length="328" mass="35913">MVGSLVLTLLVGGQMKHRGMQVSPRLPTFATPHVATISVKPSQTDSAIDQFDSPHLAYINETGQLRNQLVVFLPGTGGTPAKFTAFCQLAAAYNYHVVCLMYPDATPADVVSKSSDKNAFLNFRLEIIEGKDLSNKVSVDRTNCIENRLIKLLQYLGKKRTGDNWGQYLTSDGDIDWSKIVIAGMSQGAGNAALIATRHKCARAVLFGGPKDFDKAANTPAPWYTKPKTPLKRIYAFDNDQDHQGCSFPEQLQNWKAMGLYKFGNPYTIDGAKPPYGHSHLLETNYPGTTTPSERAHTSLITDGASPHDSKGGWLFSPVWGYMLTAAN</sequence>
<reference evidence="1" key="1">
    <citation type="submission" date="2020-07" db="EMBL/GenBank/DDBJ databases">
        <title>Huge and variable diversity of episymbiotic CPR bacteria and DPANN archaea in groundwater ecosystems.</title>
        <authorList>
            <person name="He C.Y."/>
            <person name="Keren R."/>
            <person name="Whittaker M."/>
            <person name="Farag I.F."/>
            <person name="Doudna J."/>
            <person name="Cate J.H.D."/>
            <person name="Banfield J.F."/>
        </authorList>
    </citation>
    <scope>NUCLEOTIDE SEQUENCE</scope>
    <source>
        <strain evidence="1">NC_groundwater_17_Pr7_B-0.1um_64_12</strain>
    </source>
</reference>
<dbReference type="AlphaFoldDB" id="A0A931PVI5"/>
<evidence type="ECO:0008006" key="3">
    <source>
        <dbReference type="Google" id="ProtNLM"/>
    </source>
</evidence>
<name>A0A931PVI5_FIMGI</name>
<dbReference type="Proteomes" id="UP000727962">
    <property type="component" value="Unassembled WGS sequence"/>
</dbReference>
<evidence type="ECO:0000313" key="1">
    <source>
        <dbReference type="EMBL" id="MBI1755611.1"/>
    </source>
</evidence>
<dbReference type="Gene3D" id="3.40.50.1820">
    <property type="entry name" value="alpha/beta hydrolase"/>
    <property type="match status" value="1"/>
</dbReference>
<dbReference type="InterPro" id="IPR058180">
    <property type="entry name" value="BPSS1187-like"/>
</dbReference>
<dbReference type="SUPFAM" id="SSF53474">
    <property type="entry name" value="alpha/beta-Hydrolases"/>
    <property type="match status" value="1"/>
</dbReference>
<comment type="caution">
    <text evidence="1">The sequence shown here is derived from an EMBL/GenBank/DDBJ whole genome shotgun (WGS) entry which is preliminary data.</text>
</comment>
<evidence type="ECO:0000313" key="2">
    <source>
        <dbReference type="Proteomes" id="UP000727962"/>
    </source>
</evidence>
<organism evidence="1 2">
    <name type="scientific">Fimbriimonas ginsengisoli</name>
    <dbReference type="NCBI Taxonomy" id="1005039"/>
    <lineage>
        <taxon>Bacteria</taxon>
        <taxon>Bacillati</taxon>
        <taxon>Armatimonadota</taxon>
        <taxon>Fimbriimonadia</taxon>
        <taxon>Fimbriimonadales</taxon>
        <taxon>Fimbriimonadaceae</taxon>
        <taxon>Fimbriimonas</taxon>
    </lineage>
</organism>
<protein>
    <recommendedName>
        <fullName evidence="3">Alpha/beta hydrolase</fullName>
    </recommendedName>
</protein>
<gene>
    <name evidence="1" type="ORF">HYR64_00705</name>
</gene>